<comment type="similarity">
    <text evidence="1">Belongs to the glycosyl hydrolase 25 family.</text>
</comment>
<dbReference type="GO" id="GO:0016052">
    <property type="term" value="P:carbohydrate catabolic process"/>
    <property type="evidence" value="ECO:0007669"/>
    <property type="project" value="TreeGrafter"/>
</dbReference>
<comment type="caution">
    <text evidence="6">The sequence shown here is derived from an EMBL/GenBank/DDBJ whole genome shotgun (WGS) entry which is preliminary data.</text>
</comment>
<dbReference type="PROSITE" id="PS51904">
    <property type="entry name" value="GLYCOSYL_HYDROL_F25_2"/>
    <property type="match status" value="1"/>
</dbReference>
<feature type="region of interest" description="Disordered" evidence="4">
    <location>
        <begin position="1"/>
        <end position="24"/>
    </location>
</feature>
<keyword evidence="3" id="KW-0326">Glycosidase</keyword>
<dbReference type="GO" id="GO:0003796">
    <property type="term" value="F:lysozyme activity"/>
    <property type="evidence" value="ECO:0007669"/>
    <property type="project" value="InterPro"/>
</dbReference>
<dbReference type="PANTHER" id="PTHR34135">
    <property type="entry name" value="LYSOZYME"/>
    <property type="match status" value="1"/>
</dbReference>
<reference evidence="6 7" key="1">
    <citation type="submission" date="2019-07" db="EMBL/GenBank/DDBJ databases">
        <title>Rufibacter sp. nov., isolated from lake sediment.</title>
        <authorList>
            <person name="Qu J.-H."/>
        </authorList>
    </citation>
    <scope>NUCLEOTIDE SEQUENCE [LARGE SCALE GENOMIC DNA]</scope>
    <source>
        <strain evidence="6 7">NBS58-1</strain>
    </source>
</reference>
<feature type="transmembrane region" description="Helical" evidence="5">
    <location>
        <begin position="27"/>
        <end position="48"/>
    </location>
</feature>
<dbReference type="SUPFAM" id="SSF51445">
    <property type="entry name" value="(Trans)glycosidases"/>
    <property type="match status" value="1"/>
</dbReference>
<dbReference type="SMART" id="SM00641">
    <property type="entry name" value="Glyco_25"/>
    <property type="match status" value="1"/>
</dbReference>
<dbReference type="Gene3D" id="3.20.20.80">
    <property type="entry name" value="Glycosidases"/>
    <property type="match status" value="1"/>
</dbReference>
<gene>
    <name evidence="6" type="ORF">FOA19_13840</name>
</gene>
<dbReference type="GO" id="GO:0009253">
    <property type="term" value="P:peptidoglycan catabolic process"/>
    <property type="evidence" value="ECO:0007669"/>
    <property type="project" value="InterPro"/>
</dbReference>
<proteinExistence type="inferred from homology"/>
<keyword evidence="5" id="KW-1133">Transmembrane helix</keyword>
<dbReference type="OrthoDB" id="9798192at2"/>
<dbReference type="Proteomes" id="UP000324133">
    <property type="component" value="Unassembled WGS sequence"/>
</dbReference>
<evidence type="ECO:0000256" key="5">
    <source>
        <dbReference type="SAM" id="Phobius"/>
    </source>
</evidence>
<keyword evidence="7" id="KW-1185">Reference proteome</keyword>
<evidence type="ECO:0000256" key="3">
    <source>
        <dbReference type="ARBA" id="ARBA00023295"/>
    </source>
</evidence>
<dbReference type="GO" id="GO:0016998">
    <property type="term" value="P:cell wall macromolecule catabolic process"/>
    <property type="evidence" value="ECO:0007669"/>
    <property type="project" value="InterPro"/>
</dbReference>
<dbReference type="Pfam" id="PF01183">
    <property type="entry name" value="Glyco_hydro_25"/>
    <property type="match status" value="1"/>
</dbReference>
<keyword evidence="5" id="KW-0472">Membrane</keyword>
<feature type="compositionally biased region" description="Basic residues" evidence="4">
    <location>
        <begin position="8"/>
        <end position="21"/>
    </location>
</feature>
<protein>
    <submittedName>
        <fullName evidence="6">Glycoside hydrolase family 25 protein</fullName>
    </submittedName>
</protein>
<dbReference type="CDD" id="cd06524">
    <property type="entry name" value="GH25_YegX-like"/>
    <property type="match status" value="1"/>
</dbReference>
<keyword evidence="2 6" id="KW-0378">Hydrolase</keyword>
<evidence type="ECO:0000256" key="1">
    <source>
        <dbReference type="ARBA" id="ARBA00010646"/>
    </source>
</evidence>
<evidence type="ECO:0000313" key="7">
    <source>
        <dbReference type="Proteomes" id="UP000324133"/>
    </source>
</evidence>
<keyword evidence="5" id="KW-0812">Transmembrane</keyword>
<dbReference type="AlphaFoldDB" id="A0A5B6TDV6"/>
<evidence type="ECO:0000313" key="6">
    <source>
        <dbReference type="EMBL" id="KAA3438328.1"/>
    </source>
</evidence>
<evidence type="ECO:0000256" key="2">
    <source>
        <dbReference type="ARBA" id="ARBA00022801"/>
    </source>
</evidence>
<dbReference type="RefSeq" id="WP_149091386.1">
    <property type="nucleotide sequence ID" value="NZ_VKKY01000002.1"/>
</dbReference>
<dbReference type="InterPro" id="IPR018077">
    <property type="entry name" value="Glyco_hydro_fam25_subgr"/>
</dbReference>
<dbReference type="EMBL" id="VKKY01000002">
    <property type="protein sequence ID" value="KAA3438328.1"/>
    <property type="molecule type" value="Genomic_DNA"/>
</dbReference>
<evidence type="ECO:0000256" key="4">
    <source>
        <dbReference type="SAM" id="MobiDB-lite"/>
    </source>
</evidence>
<dbReference type="PANTHER" id="PTHR34135:SF2">
    <property type="entry name" value="LYSOZYME"/>
    <property type="match status" value="1"/>
</dbReference>
<dbReference type="InterPro" id="IPR002053">
    <property type="entry name" value="Glyco_hydro_25"/>
</dbReference>
<dbReference type="InterPro" id="IPR017853">
    <property type="entry name" value="GH"/>
</dbReference>
<sequence length="280" mass="32548">MKKEPVAPRKRTAKANTRKKQTPSGTWWKPLSLGVGAFLVLCLGIEYFKEGGRLAFLRHKVEEATQTNTMSTFSPAGYEVTGLDISHHQQQIDWKAVKSQKIKFAFIKATEGITHQDRYFARHWRQAKKHDVLRGAYHFFLPARDAEEQARSFLKKVKLEAGDLPPVLDVEVTNHQSDEEIRAGVQLWLDVVEEKYDLKPIIYTNYAFYEKHLAGHFDDYPLWIAHYNPDKSHQVADHKWVFWQHTERGKLKGVKGNLDLNVFNGTMEDLYNMCYEPENM</sequence>
<organism evidence="6 7">
    <name type="scientific">Rufibacter hautae</name>
    <dbReference type="NCBI Taxonomy" id="2595005"/>
    <lineage>
        <taxon>Bacteria</taxon>
        <taxon>Pseudomonadati</taxon>
        <taxon>Bacteroidota</taxon>
        <taxon>Cytophagia</taxon>
        <taxon>Cytophagales</taxon>
        <taxon>Hymenobacteraceae</taxon>
        <taxon>Rufibacter</taxon>
    </lineage>
</organism>
<name>A0A5B6TDV6_9BACT</name>
<accession>A0A5B6TDV6</accession>